<evidence type="ECO:0000256" key="4">
    <source>
        <dbReference type="ARBA" id="ARBA00012526"/>
    </source>
</evidence>
<keyword evidence="8" id="KW-0414">Isoprene biosynthesis</keyword>
<comment type="caution">
    <text evidence="9">The sequence shown here is derived from an EMBL/GenBank/DDBJ whole genome shotgun (WGS) entry which is preliminary data.</text>
</comment>
<keyword evidence="6" id="KW-0808">Transferase</keyword>
<dbReference type="AlphaFoldDB" id="A0A9W5VWY6"/>
<evidence type="ECO:0000256" key="5">
    <source>
        <dbReference type="ARBA" id="ARBA00019056"/>
    </source>
</evidence>
<dbReference type="PANTHER" id="PTHR32125">
    <property type="entry name" value="2-C-METHYL-D-ERYTHRITOL 4-PHOSPHATE CYTIDYLYLTRANSFERASE, CHLOROPLASTIC"/>
    <property type="match status" value="1"/>
</dbReference>
<keyword evidence="10" id="KW-1185">Reference proteome</keyword>
<dbReference type="PROSITE" id="PS01295">
    <property type="entry name" value="ISPD"/>
    <property type="match status" value="1"/>
</dbReference>
<dbReference type="OrthoDB" id="9802561at2"/>
<dbReference type="NCBIfam" id="TIGR00453">
    <property type="entry name" value="ispD"/>
    <property type="match status" value="1"/>
</dbReference>
<dbReference type="InterPro" id="IPR034683">
    <property type="entry name" value="IspD/TarI"/>
</dbReference>
<dbReference type="InterPro" id="IPR029044">
    <property type="entry name" value="Nucleotide-diphossugar_trans"/>
</dbReference>
<dbReference type="Proteomes" id="UP000014387">
    <property type="component" value="Unassembled WGS sequence"/>
</dbReference>
<dbReference type="EC" id="2.7.7.60" evidence="4"/>
<name>A0A9W5VWY6_9ACTO</name>
<proteinExistence type="inferred from homology"/>
<dbReference type="GO" id="GO:0008299">
    <property type="term" value="P:isoprenoid biosynthetic process"/>
    <property type="evidence" value="ECO:0007669"/>
    <property type="project" value="UniProtKB-KW"/>
</dbReference>
<dbReference type="RefSeq" id="WP_016444617.1">
    <property type="nucleotide sequence ID" value="NZ_KE150266.1"/>
</dbReference>
<sequence>MSRSVFAVVTAAGSGSRLGHDMPKALVQLAGVPLVRRAVDGIRDAGADGVVVTAPPSHLSEFEKMFVAEPEVAVVPGGSIRQDSVYNGLLEIPRLAKQIGKELDDRTPVLIHDAARCLTPERAIRDVIEALEGGLRAVIPVVPVTDTQKVVEPVPASSKIEKVIGQVDRAQLRGVQTPQGFHWETAMRAHEAGRELLAKGVELTDDAGLVEALGEDVHVTPGSALSMKITTKLDLIVAGAILARPDQYQSLLDE</sequence>
<comment type="similarity">
    <text evidence="3">Belongs to the IspD/TarI cytidylyltransferase family. IspD subfamily.</text>
</comment>
<dbReference type="SUPFAM" id="SSF53448">
    <property type="entry name" value="Nucleotide-diphospho-sugar transferases"/>
    <property type="match status" value="1"/>
</dbReference>
<evidence type="ECO:0000256" key="6">
    <source>
        <dbReference type="ARBA" id="ARBA00022679"/>
    </source>
</evidence>
<dbReference type="InterPro" id="IPR050088">
    <property type="entry name" value="IspD/TarI_cytidylyltransf_bact"/>
</dbReference>
<reference evidence="9 10" key="1">
    <citation type="submission" date="2013-05" db="EMBL/GenBank/DDBJ databases">
        <title>The Genome Sequence of Actinomyces europaeus ACS-120-V-COL10B.</title>
        <authorList>
            <consortium name="The Broad Institute Genomics Platform"/>
            <person name="Earl A."/>
            <person name="Ward D."/>
            <person name="Feldgarden M."/>
            <person name="Gevers D."/>
            <person name="Saerens B."/>
            <person name="Vaneechoutte M."/>
            <person name="Walker B."/>
            <person name="Young S."/>
            <person name="Zeng Q."/>
            <person name="Gargeya S."/>
            <person name="Fitzgerald M."/>
            <person name="Haas B."/>
            <person name="Abouelleil A."/>
            <person name="Allen A.W."/>
            <person name="Alvarado L."/>
            <person name="Arachchi H.M."/>
            <person name="Berlin A.M."/>
            <person name="Chapman S.B."/>
            <person name="Gainer-Dewar J."/>
            <person name="Goldberg J."/>
            <person name="Griggs A."/>
            <person name="Gujja S."/>
            <person name="Hansen M."/>
            <person name="Howarth C."/>
            <person name="Imamovic A."/>
            <person name="Ireland A."/>
            <person name="Larimer J."/>
            <person name="McCowan C."/>
            <person name="Murphy C."/>
            <person name="Pearson M."/>
            <person name="Poon T.W."/>
            <person name="Priest M."/>
            <person name="Roberts A."/>
            <person name="Saif S."/>
            <person name="Shea T."/>
            <person name="Sisk P."/>
            <person name="Sykes S."/>
            <person name="Wortman J."/>
            <person name="Nusbaum C."/>
            <person name="Birren B."/>
        </authorList>
    </citation>
    <scope>NUCLEOTIDE SEQUENCE [LARGE SCALE GENOMIC DNA]</scope>
    <source>
        <strain evidence="9 10">ACS-120-V-Col10b</strain>
    </source>
</reference>
<dbReference type="InterPro" id="IPR018294">
    <property type="entry name" value="ISPD_synthase_CS"/>
</dbReference>
<keyword evidence="7 9" id="KW-0548">Nucleotidyltransferase</keyword>
<dbReference type="Pfam" id="PF01128">
    <property type="entry name" value="IspD"/>
    <property type="match status" value="1"/>
</dbReference>
<organism evidence="9 10">
    <name type="scientific">Gleimia europaea ACS-120-V-Col10b</name>
    <dbReference type="NCBI Taxonomy" id="883069"/>
    <lineage>
        <taxon>Bacteria</taxon>
        <taxon>Bacillati</taxon>
        <taxon>Actinomycetota</taxon>
        <taxon>Actinomycetes</taxon>
        <taxon>Actinomycetales</taxon>
        <taxon>Actinomycetaceae</taxon>
        <taxon>Gleimia</taxon>
    </lineage>
</organism>
<dbReference type="PANTHER" id="PTHR32125:SF4">
    <property type="entry name" value="2-C-METHYL-D-ERYTHRITOL 4-PHOSPHATE CYTIDYLYLTRANSFERASE, CHLOROPLASTIC"/>
    <property type="match status" value="1"/>
</dbReference>
<evidence type="ECO:0000256" key="3">
    <source>
        <dbReference type="ARBA" id="ARBA00009789"/>
    </source>
</evidence>
<dbReference type="GO" id="GO:0050518">
    <property type="term" value="F:2-C-methyl-D-erythritol 4-phosphate cytidylyltransferase activity"/>
    <property type="evidence" value="ECO:0007669"/>
    <property type="project" value="UniProtKB-EC"/>
</dbReference>
<comment type="pathway">
    <text evidence="2">Isoprenoid biosynthesis; isopentenyl diphosphate biosynthesis via DXP pathway; isopentenyl diphosphate from 1-deoxy-D-xylulose 5-phosphate: step 2/6.</text>
</comment>
<evidence type="ECO:0000256" key="1">
    <source>
        <dbReference type="ARBA" id="ARBA00001282"/>
    </source>
</evidence>
<dbReference type="CDD" id="cd02516">
    <property type="entry name" value="CDP-ME_synthetase"/>
    <property type="match status" value="1"/>
</dbReference>
<gene>
    <name evidence="9" type="ORF">HMPREF9238_01283</name>
</gene>
<protein>
    <recommendedName>
        <fullName evidence="5">2-C-methyl-D-erythritol 4-phosphate cytidylyltransferase</fullName>
        <ecNumber evidence="4">2.7.7.60</ecNumber>
    </recommendedName>
</protein>
<dbReference type="Gene3D" id="3.90.550.10">
    <property type="entry name" value="Spore Coat Polysaccharide Biosynthesis Protein SpsA, Chain A"/>
    <property type="match status" value="1"/>
</dbReference>
<evidence type="ECO:0000313" key="10">
    <source>
        <dbReference type="Proteomes" id="UP000014387"/>
    </source>
</evidence>
<evidence type="ECO:0000256" key="8">
    <source>
        <dbReference type="ARBA" id="ARBA00023229"/>
    </source>
</evidence>
<evidence type="ECO:0000256" key="7">
    <source>
        <dbReference type="ARBA" id="ARBA00022695"/>
    </source>
</evidence>
<dbReference type="EMBL" id="AGWN01000001">
    <property type="protein sequence ID" value="EPD31507.1"/>
    <property type="molecule type" value="Genomic_DNA"/>
</dbReference>
<dbReference type="InterPro" id="IPR001228">
    <property type="entry name" value="IspD"/>
</dbReference>
<evidence type="ECO:0000313" key="9">
    <source>
        <dbReference type="EMBL" id="EPD31507.1"/>
    </source>
</evidence>
<evidence type="ECO:0000256" key="2">
    <source>
        <dbReference type="ARBA" id="ARBA00004787"/>
    </source>
</evidence>
<comment type="catalytic activity">
    <reaction evidence="1">
        <text>2-C-methyl-D-erythritol 4-phosphate + CTP + H(+) = 4-CDP-2-C-methyl-D-erythritol + diphosphate</text>
        <dbReference type="Rhea" id="RHEA:13429"/>
        <dbReference type="ChEBI" id="CHEBI:15378"/>
        <dbReference type="ChEBI" id="CHEBI:33019"/>
        <dbReference type="ChEBI" id="CHEBI:37563"/>
        <dbReference type="ChEBI" id="CHEBI:57823"/>
        <dbReference type="ChEBI" id="CHEBI:58262"/>
        <dbReference type="EC" id="2.7.7.60"/>
    </reaction>
</comment>
<accession>A0A9W5VWY6</accession>